<accession>A0A1H5XBN0</accession>
<proteinExistence type="predicted"/>
<dbReference type="STRING" id="1120964.GCA_001313265_04199"/>
<name>A0A1H5XBN0_9BACT</name>
<sequence length="336" mass="39575">MKCESCNIREIEVEVLADEGQNPFRLCLPCQDRLLNKALRPMEFFNLTAIHGNSYYLHDDFYDYDTGEATQPEIEVIDAEKFPFPDFEQIKSDLKRLIDFAFVQYFTDDFVIKELQKFDKLEVLKRLKEKVDYNRAINYKAYEIAGKVIGRTAEEWIKKEWANRRENELQIFAEPIAKCLNFDEAFKILTRELERGDDKFLSENVSALLYFKSDQTLDWIEKVSERIKNISSTWGQLAASSQFTWNRANKWLTFGRPLSLIALDSLIYCTTIGERLNQSLWLRQLNPRLIDNPRPEIIANRLREYLLVDSVTRTKNAVETIIDNVFETTKYKSPNR</sequence>
<dbReference type="Proteomes" id="UP000236736">
    <property type="component" value="Unassembled WGS sequence"/>
</dbReference>
<evidence type="ECO:0000313" key="2">
    <source>
        <dbReference type="Proteomes" id="UP000236736"/>
    </source>
</evidence>
<dbReference type="RefSeq" id="WP_146064388.1">
    <property type="nucleotide sequence ID" value="NZ_FNVR01000013.1"/>
</dbReference>
<reference evidence="2" key="1">
    <citation type="submission" date="2016-10" db="EMBL/GenBank/DDBJ databases">
        <authorList>
            <person name="Varghese N."/>
            <person name="Submissions S."/>
        </authorList>
    </citation>
    <scope>NUCLEOTIDE SEQUENCE [LARGE SCALE GENOMIC DNA]</scope>
    <source>
        <strain evidence="2">DSM 17298</strain>
    </source>
</reference>
<evidence type="ECO:0000313" key="1">
    <source>
        <dbReference type="EMBL" id="SEG09129.1"/>
    </source>
</evidence>
<protein>
    <submittedName>
        <fullName evidence="1">Uncharacterized protein</fullName>
    </submittedName>
</protein>
<dbReference type="AlphaFoldDB" id="A0A1H5XBN0"/>
<dbReference type="OrthoDB" id="2875031at2"/>
<organism evidence="1 2">
    <name type="scientific">Algoriphagus boritolerans DSM 17298 = JCM 18970</name>
    <dbReference type="NCBI Taxonomy" id="1120964"/>
    <lineage>
        <taxon>Bacteria</taxon>
        <taxon>Pseudomonadati</taxon>
        <taxon>Bacteroidota</taxon>
        <taxon>Cytophagia</taxon>
        <taxon>Cytophagales</taxon>
        <taxon>Cyclobacteriaceae</taxon>
        <taxon>Algoriphagus</taxon>
    </lineage>
</organism>
<gene>
    <name evidence="1" type="ORF">SAMN03080598_02437</name>
</gene>
<dbReference type="EMBL" id="FNVR01000013">
    <property type="protein sequence ID" value="SEG09129.1"/>
    <property type="molecule type" value="Genomic_DNA"/>
</dbReference>
<keyword evidence="2" id="KW-1185">Reference proteome</keyword>